<keyword evidence="4" id="KW-0472">Membrane</keyword>
<gene>
    <name evidence="6" type="ORF">LY90DRAFT_641144</name>
</gene>
<dbReference type="GO" id="GO:0045332">
    <property type="term" value="P:phospholipid translocation"/>
    <property type="evidence" value="ECO:0007669"/>
    <property type="project" value="TreeGrafter"/>
</dbReference>
<keyword evidence="4" id="KW-1133">Transmembrane helix</keyword>
<evidence type="ECO:0000313" key="6">
    <source>
        <dbReference type="EMBL" id="ORY65725.1"/>
    </source>
</evidence>
<evidence type="ECO:0000256" key="1">
    <source>
        <dbReference type="ARBA" id="ARBA00004141"/>
    </source>
</evidence>
<keyword evidence="3" id="KW-0460">Magnesium</keyword>
<comment type="subcellular location">
    <subcellularLocation>
        <location evidence="1">Membrane</location>
        <topology evidence="1">Multi-pass membrane protein</topology>
    </subcellularLocation>
</comment>
<feature type="domain" description="P-type ATPase C-terminal" evidence="5">
    <location>
        <begin position="9"/>
        <end position="246"/>
    </location>
</feature>
<dbReference type="AlphaFoldDB" id="A0A1Y2E4D4"/>
<dbReference type="STRING" id="1754190.A0A1Y2E4D4"/>
<organism evidence="6 7">
    <name type="scientific">Neocallimastix californiae</name>
    <dbReference type="NCBI Taxonomy" id="1754190"/>
    <lineage>
        <taxon>Eukaryota</taxon>
        <taxon>Fungi</taxon>
        <taxon>Fungi incertae sedis</taxon>
        <taxon>Chytridiomycota</taxon>
        <taxon>Chytridiomycota incertae sedis</taxon>
        <taxon>Neocallimastigomycetes</taxon>
        <taxon>Neocallimastigales</taxon>
        <taxon>Neocallimastigaceae</taxon>
        <taxon>Neocallimastix</taxon>
    </lineage>
</organism>
<dbReference type="GO" id="GO:0046872">
    <property type="term" value="F:metal ion binding"/>
    <property type="evidence" value="ECO:0007669"/>
    <property type="project" value="UniProtKB-KW"/>
</dbReference>
<evidence type="ECO:0000256" key="2">
    <source>
        <dbReference type="ARBA" id="ARBA00022723"/>
    </source>
</evidence>
<keyword evidence="4" id="KW-0812">Transmembrane</keyword>
<keyword evidence="2" id="KW-0479">Metal-binding</keyword>
<dbReference type="OrthoDB" id="377733at2759"/>
<sequence length="247" mass="28745">MGREGAQAVRASDYAFLEFRFLKPLLCVHGRYTFLQITKLILYSFYKNIVLSLILFSYGFVSLWSGNTLLENFFLLSYNLFYTCFIILVLACYERDIGIKAIYDNPELYKQVKDGIYWSNAKRYGWILSSIWHGLVIVFIMIFMFDDVILRQDGSSSVSFWAQCYIIQTILILVVTLKCISIHERFTILSLIMCILSLSVYFVFLLIIDYLFLNFESSILVISNMPNCFLIILFGVVTALLPDYVVY</sequence>
<evidence type="ECO:0000256" key="3">
    <source>
        <dbReference type="ARBA" id="ARBA00022842"/>
    </source>
</evidence>
<name>A0A1Y2E4D4_9FUNG</name>
<dbReference type="PANTHER" id="PTHR24092">
    <property type="entry name" value="PROBABLE PHOSPHOLIPID-TRANSPORTING ATPASE"/>
    <property type="match status" value="1"/>
</dbReference>
<evidence type="ECO:0000256" key="4">
    <source>
        <dbReference type="SAM" id="Phobius"/>
    </source>
</evidence>
<protein>
    <recommendedName>
        <fullName evidence="5">P-type ATPase C-terminal domain-containing protein</fullName>
    </recommendedName>
</protein>
<feature type="transmembrane region" description="Helical" evidence="4">
    <location>
        <begin position="124"/>
        <end position="145"/>
    </location>
</feature>
<comment type="caution">
    <text evidence="6">The sequence shown here is derived from an EMBL/GenBank/DDBJ whole genome shotgun (WGS) entry which is preliminary data.</text>
</comment>
<proteinExistence type="predicted"/>
<evidence type="ECO:0000259" key="5">
    <source>
        <dbReference type="Pfam" id="PF16212"/>
    </source>
</evidence>
<reference evidence="6 7" key="1">
    <citation type="submission" date="2016-08" db="EMBL/GenBank/DDBJ databases">
        <title>A Parts List for Fungal Cellulosomes Revealed by Comparative Genomics.</title>
        <authorList>
            <consortium name="DOE Joint Genome Institute"/>
            <person name="Haitjema C.H."/>
            <person name="Gilmore S.P."/>
            <person name="Henske J.K."/>
            <person name="Solomon K.V."/>
            <person name="De Groot R."/>
            <person name="Kuo A."/>
            <person name="Mondo S.J."/>
            <person name="Salamov A.A."/>
            <person name="Labutti K."/>
            <person name="Zhao Z."/>
            <person name="Chiniquy J."/>
            <person name="Barry K."/>
            <person name="Brewer H.M."/>
            <person name="Purvine S.O."/>
            <person name="Wright A.T."/>
            <person name="Boxma B."/>
            <person name="Van Alen T."/>
            <person name="Hackstein J.H."/>
            <person name="Baker S.E."/>
            <person name="Grigoriev I.V."/>
            <person name="O'Malley M.A."/>
        </authorList>
    </citation>
    <scope>NUCLEOTIDE SEQUENCE [LARGE SCALE GENOMIC DNA]</scope>
    <source>
        <strain evidence="6 7">G1</strain>
    </source>
</reference>
<evidence type="ECO:0000313" key="7">
    <source>
        <dbReference type="Proteomes" id="UP000193920"/>
    </source>
</evidence>
<dbReference type="Pfam" id="PF16212">
    <property type="entry name" value="PhoLip_ATPase_C"/>
    <property type="match status" value="1"/>
</dbReference>
<dbReference type="EMBL" id="MCOG01000051">
    <property type="protein sequence ID" value="ORY65725.1"/>
    <property type="molecule type" value="Genomic_DNA"/>
</dbReference>
<feature type="transmembrane region" description="Helical" evidence="4">
    <location>
        <begin position="219"/>
        <end position="241"/>
    </location>
</feature>
<dbReference type="SUPFAM" id="SSF81665">
    <property type="entry name" value="Calcium ATPase, transmembrane domain M"/>
    <property type="match status" value="1"/>
</dbReference>
<dbReference type="Proteomes" id="UP000193920">
    <property type="component" value="Unassembled WGS sequence"/>
</dbReference>
<dbReference type="GO" id="GO:0005886">
    <property type="term" value="C:plasma membrane"/>
    <property type="evidence" value="ECO:0007669"/>
    <property type="project" value="TreeGrafter"/>
</dbReference>
<dbReference type="InterPro" id="IPR023298">
    <property type="entry name" value="ATPase_P-typ_TM_dom_sf"/>
</dbReference>
<feature type="transmembrane region" description="Helical" evidence="4">
    <location>
        <begin position="189"/>
        <end position="213"/>
    </location>
</feature>
<accession>A0A1Y2E4D4</accession>
<feature type="transmembrane region" description="Helical" evidence="4">
    <location>
        <begin position="73"/>
        <end position="93"/>
    </location>
</feature>
<dbReference type="GO" id="GO:0140326">
    <property type="term" value="F:ATPase-coupled intramembrane lipid transporter activity"/>
    <property type="evidence" value="ECO:0007669"/>
    <property type="project" value="TreeGrafter"/>
</dbReference>
<feature type="transmembrane region" description="Helical" evidence="4">
    <location>
        <begin position="40"/>
        <end position="61"/>
    </location>
</feature>
<keyword evidence="7" id="KW-1185">Reference proteome</keyword>
<dbReference type="InterPro" id="IPR032630">
    <property type="entry name" value="P_typ_ATPase_c"/>
</dbReference>
<feature type="transmembrane region" description="Helical" evidence="4">
    <location>
        <begin position="157"/>
        <end position="177"/>
    </location>
</feature>